<sequence length="268" mass="29790">MNRLNQGYRRWRTGRWDLGVLALCIALAGCSGAKKAPTQPEPAAGPVASAEKPAAREPTLSAIKRRILALANAEWEFFGSQRVVYDGGEESIPHVGYWEDEDAPHIQRISRYWQAVNKPGLSGLNCSQPWSAAFVSWVMEMAGVPESQFPPASAHWVYLSQIIRKSDGPYSSFVPHAIKEYSPRPGDLICASRERYGLPSVTRPLETYMLEDTKLHCDIVVQRNSGSVEAIGGNVRNSVSRSTVALNKDGMLVPTRQRPWFLVLENRL</sequence>
<keyword evidence="3" id="KW-0449">Lipoprotein</keyword>
<dbReference type="EMBL" id="OX458332">
    <property type="protein sequence ID" value="CAI8750119.1"/>
    <property type="molecule type" value="Genomic_DNA"/>
</dbReference>
<evidence type="ECO:0000313" key="3">
    <source>
        <dbReference type="EMBL" id="CAI8750119.1"/>
    </source>
</evidence>
<gene>
    <name evidence="3" type="ORF">MCNOR_0635</name>
</gene>
<feature type="domain" description="DUF2272" evidence="2">
    <location>
        <begin position="125"/>
        <end position="264"/>
    </location>
</feature>
<protein>
    <submittedName>
        <fullName evidence="3">Lipoprotein</fullName>
    </submittedName>
</protein>
<dbReference type="InterPro" id="IPR019262">
    <property type="entry name" value="DUF2272"/>
</dbReference>
<dbReference type="PROSITE" id="PS51257">
    <property type="entry name" value="PROKAR_LIPOPROTEIN"/>
    <property type="match status" value="1"/>
</dbReference>
<accession>A0AA35XXG0</accession>
<dbReference type="Pfam" id="PF10030">
    <property type="entry name" value="DUF2272"/>
    <property type="match status" value="1"/>
</dbReference>
<name>A0AA35XXG0_METCP</name>
<feature type="region of interest" description="Disordered" evidence="1">
    <location>
        <begin position="32"/>
        <end position="54"/>
    </location>
</feature>
<dbReference type="Proteomes" id="UP001158598">
    <property type="component" value="Chromosome"/>
</dbReference>
<reference evidence="3" key="1">
    <citation type="submission" date="2023-03" db="EMBL/GenBank/DDBJ databases">
        <authorList>
            <person name="Pearce D."/>
        </authorList>
    </citation>
    <scope>NUCLEOTIDE SEQUENCE</scope>
    <source>
        <strain evidence="3">Mc</strain>
    </source>
</reference>
<organism evidence="3 4">
    <name type="scientific">Methylococcus capsulatus</name>
    <dbReference type="NCBI Taxonomy" id="414"/>
    <lineage>
        <taxon>Bacteria</taxon>
        <taxon>Pseudomonadati</taxon>
        <taxon>Pseudomonadota</taxon>
        <taxon>Gammaproteobacteria</taxon>
        <taxon>Methylococcales</taxon>
        <taxon>Methylococcaceae</taxon>
        <taxon>Methylococcus</taxon>
    </lineage>
</organism>
<dbReference type="RefSeq" id="WP_026045881.1">
    <property type="nucleotide sequence ID" value="NZ_CP079097.1"/>
</dbReference>
<dbReference type="AlphaFoldDB" id="A0AA35XXG0"/>
<evidence type="ECO:0000259" key="2">
    <source>
        <dbReference type="Pfam" id="PF10030"/>
    </source>
</evidence>
<proteinExistence type="predicted"/>
<evidence type="ECO:0000313" key="4">
    <source>
        <dbReference type="Proteomes" id="UP001158598"/>
    </source>
</evidence>
<evidence type="ECO:0000256" key="1">
    <source>
        <dbReference type="SAM" id="MobiDB-lite"/>
    </source>
</evidence>